<dbReference type="InterPro" id="IPR003593">
    <property type="entry name" value="AAA+_ATPase"/>
</dbReference>
<dbReference type="PROSITE" id="PS50893">
    <property type="entry name" value="ABC_TRANSPORTER_2"/>
    <property type="match status" value="1"/>
</dbReference>
<dbReference type="Pfam" id="PF00005">
    <property type="entry name" value="ABC_tran"/>
    <property type="match status" value="1"/>
</dbReference>
<dbReference type="eggNOG" id="COG1131">
    <property type="taxonomic scope" value="Bacteria"/>
</dbReference>
<dbReference type="SUPFAM" id="SSF52540">
    <property type="entry name" value="P-loop containing nucleoside triphosphate hydrolases"/>
    <property type="match status" value="1"/>
</dbReference>
<dbReference type="PANTHER" id="PTHR43158:SF2">
    <property type="entry name" value="SKFA PEPTIDE EXPORT ATP-BINDING PROTEIN SKFE"/>
    <property type="match status" value="1"/>
</dbReference>
<dbReference type="InterPro" id="IPR003439">
    <property type="entry name" value="ABC_transporter-like_ATP-bd"/>
</dbReference>
<keyword evidence="2 4" id="KW-0067">ATP-binding</keyword>
<dbReference type="STRING" id="1688.BCUN_0194"/>
<evidence type="ECO:0000259" key="3">
    <source>
        <dbReference type="PROSITE" id="PS50893"/>
    </source>
</evidence>
<name>A0A087B3U9_9BIFI</name>
<accession>A0A087B3U9</accession>
<dbReference type="SMART" id="SM00382">
    <property type="entry name" value="AAA"/>
    <property type="match status" value="1"/>
</dbReference>
<dbReference type="PANTHER" id="PTHR43158">
    <property type="entry name" value="SKFA PEPTIDE EXPORT ATP-BINDING PROTEIN SKFE"/>
    <property type="match status" value="1"/>
</dbReference>
<sequence>MTATPLLVLDHAVKRYGDFTLEVDLQVPPGTITALVGANGSGKTTAFRLALGLVRPDSGTAMLLGAPAFGAAPAVRRQVVATFADGAERAGITPNDLIAQYRVFYPDFDADGCRRLLERFALPDGKPLRSYSTGMHATCQVIMAICRRPRLLVLDEPTAGLDTVAREKILDLLRGFMEEAGRSILVSSHDSRDIEGLCDDFHYLKDGRIRLHETVGRLRDDYGVLLLDETQMAGLDDTYVLARQRVPGGWRVLTDQRAFYRENMPGIQIERGGIDGLVSVMEQGTSQGGR</sequence>
<organism evidence="4 5">
    <name type="scientific">Bifidobacterium cuniculi</name>
    <dbReference type="NCBI Taxonomy" id="1688"/>
    <lineage>
        <taxon>Bacteria</taxon>
        <taxon>Bacillati</taxon>
        <taxon>Actinomycetota</taxon>
        <taxon>Actinomycetes</taxon>
        <taxon>Bifidobacteriales</taxon>
        <taxon>Bifidobacteriaceae</taxon>
        <taxon>Bifidobacterium</taxon>
    </lineage>
</organism>
<dbReference type="CDD" id="cd03230">
    <property type="entry name" value="ABC_DR_subfamily_A"/>
    <property type="match status" value="1"/>
</dbReference>
<dbReference type="EC" id="3.6.3.28" evidence="4"/>
<dbReference type="AlphaFoldDB" id="A0A087B3U9"/>
<keyword evidence="4" id="KW-0378">Hydrolase</keyword>
<dbReference type="Gene3D" id="3.40.50.300">
    <property type="entry name" value="P-loop containing nucleotide triphosphate hydrolases"/>
    <property type="match status" value="1"/>
</dbReference>
<comment type="caution">
    <text evidence="4">The sequence shown here is derived from an EMBL/GenBank/DDBJ whole genome shotgun (WGS) entry which is preliminary data.</text>
</comment>
<evidence type="ECO:0000256" key="2">
    <source>
        <dbReference type="ARBA" id="ARBA00022840"/>
    </source>
</evidence>
<feature type="domain" description="ABC transporter" evidence="3">
    <location>
        <begin position="7"/>
        <end position="231"/>
    </location>
</feature>
<dbReference type="OrthoDB" id="9804819at2"/>
<keyword evidence="1" id="KW-0547">Nucleotide-binding</keyword>
<dbReference type="InterPro" id="IPR027417">
    <property type="entry name" value="P-loop_NTPase"/>
</dbReference>
<dbReference type="RefSeq" id="WP_051920406.1">
    <property type="nucleotide sequence ID" value="NZ_JGYV01000001.1"/>
</dbReference>
<dbReference type="GO" id="GO:0005524">
    <property type="term" value="F:ATP binding"/>
    <property type="evidence" value="ECO:0007669"/>
    <property type="project" value="UniProtKB-KW"/>
</dbReference>
<evidence type="ECO:0000256" key="1">
    <source>
        <dbReference type="ARBA" id="ARBA00022741"/>
    </source>
</evidence>
<evidence type="ECO:0000313" key="5">
    <source>
        <dbReference type="Proteomes" id="UP000029067"/>
    </source>
</evidence>
<keyword evidence="5" id="KW-1185">Reference proteome</keyword>
<dbReference type="GO" id="GO:0016887">
    <property type="term" value="F:ATP hydrolysis activity"/>
    <property type="evidence" value="ECO:0007669"/>
    <property type="project" value="InterPro"/>
</dbReference>
<protein>
    <submittedName>
        <fullName evidence="4">ABC transporter ATP-binding protein</fullName>
        <ecNumber evidence="4">3.6.3.28</ecNumber>
    </submittedName>
</protein>
<proteinExistence type="predicted"/>
<dbReference type="EMBL" id="JGYV01000001">
    <property type="protein sequence ID" value="KFI65699.1"/>
    <property type="molecule type" value="Genomic_DNA"/>
</dbReference>
<gene>
    <name evidence="4" type="ORF">BCUN_0194</name>
</gene>
<dbReference type="Proteomes" id="UP000029067">
    <property type="component" value="Unassembled WGS sequence"/>
</dbReference>
<evidence type="ECO:0000313" key="4">
    <source>
        <dbReference type="EMBL" id="KFI65699.1"/>
    </source>
</evidence>
<reference evidence="4 5" key="1">
    <citation type="submission" date="2014-03" db="EMBL/GenBank/DDBJ databases">
        <title>Genomics of Bifidobacteria.</title>
        <authorList>
            <person name="Ventura M."/>
            <person name="Milani C."/>
            <person name="Lugli G.A."/>
        </authorList>
    </citation>
    <scope>NUCLEOTIDE SEQUENCE [LARGE SCALE GENOMIC DNA]</scope>
    <source>
        <strain evidence="4 5">LMG 10738</strain>
    </source>
</reference>